<keyword evidence="2" id="KW-1185">Reference proteome</keyword>
<evidence type="ECO:0000313" key="1">
    <source>
        <dbReference type="EMBL" id="CAL1378119.1"/>
    </source>
</evidence>
<name>A0AAV2DX91_9ROSI</name>
<proteinExistence type="predicted"/>
<accession>A0AAV2DX91</accession>
<organism evidence="1 2">
    <name type="scientific">Linum trigynum</name>
    <dbReference type="NCBI Taxonomy" id="586398"/>
    <lineage>
        <taxon>Eukaryota</taxon>
        <taxon>Viridiplantae</taxon>
        <taxon>Streptophyta</taxon>
        <taxon>Embryophyta</taxon>
        <taxon>Tracheophyta</taxon>
        <taxon>Spermatophyta</taxon>
        <taxon>Magnoliopsida</taxon>
        <taxon>eudicotyledons</taxon>
        <taxon>Gunneridae</taxon>
        <taxon>Pentapetalae</taxon>
        <taxon>rosids</taxon>
        <taxon>fabids</taxon>
        <taxon>Malpighiales</taxon>
        <taxon>Linaceae</taxon>
        <taxon>Linum</taxon>
    </lineage>
</organism>
<dbReference type="Proteomes" id="UP001497516">
    <property type="component" value="Chromosome 3"/>
</dbReference>
<dbReference type="AlphaFoldDB" id="A0AAV2DX91"/>
<sequence length="496" mass="53765">MSLTSGACLTFWPASIDLSASSTGSPRLRHHRPIETPEIMPTQDSNSQHWLVTSGPLPTAHHVTFEPTSTKCAVQAHCAARFQLLAMPPFSPSPPRSRPVARSASNSRTIAARFQLLTRSPSSPSPARSAFNCLPPVTFEAHLLRRPLPTPGPIVRPASNCSPVHLLCRPLRGRRAHCAARFQLLALSPSKSSPPCLGPLRGPLPTLGPIAARFQLLTRSPSSSSPARSMPIVRPAFKCLPPVTFEAHLLHRPLCGPGPLRGVRFQLQAPLRGPLSTAHQVTFFAVPCAVEAHCAARFQLLAMSPSKPTFFTVPSAVQAHCAGSASNSRLHCAARFQLLTRSPSLPSRARWKPIAPPAFNCLPCHLRSHPLPVQARCAVRSNSRPIAARFQLLTRSPSSPTPARSKPIARHAFNCLPPVTFFAVPFAVQAHCAARFQLLTRSPYLPSPSRSKPIARPAFNCLPCHLQSPPTFEAHLHQVRGLLPTSSPSHLRAHLH</sequence>
<gene>
    <name evidence="1" type="ORF">LTRI10_LOCUS19722</name>
</gene>
<evidence type="ECO:0000313" key="2">
    <source>
        <dbReference type="Proteomes" id="UP001497516"/>
    </source>
</evidence>
<protein>
    <submittedName>
        <fullName evidence="1">Uncharacterized protein</fullName>
    </submittedName>
</protein>
<reference evidence="1 2" key="1">
    <citation type="submission" date="2024-04" db="EMBL/GenBank/DDBJ databases">
        <authorList>
            <person name="Fracassetti M."/>
        </authorList>
    </citation>
    <scope>NUCLEOTIDE SEQUENCE [LARGE SCALE GENOMIC DNA]</scope>
</reference>
<dbReference type="EMBL" id="OZ034816">
    <property type="protein sequence ID" value="CAL1378119.1"/>
    <property type="molecule type" value="Genomic_DNA"/>
</dbReference>